<dbReference type="GO" id="GO:0000750">
    <property type="term" value="P:pheromone-dependent signal transduction involved in conjugation with cellular fusion"/>
    <property type="evidence" value="ECO:0007669"/>
    <property type="project" value="TreeGrafter"/>
</dbReference>
<feature type="transmembrane region" description="Helical" evidence="10">
    <location>
        <begin position="114"/>
        <end position="135"/>
    </location>
</feature>
<dbReference type="EMBL" id="JARKIB010000038">
    <property type="protein sequence ID" value="KAJ7759959.1"/>
    <property type="molecule type" value="Genomic_DNA"/>
</dbReference>
<evidence type="ECO:0000256" key="9">
    <source>
        <dbReference type="ARBA" id="ARBA00023224"/>
    </source>
</evidence>
<evidence type="ECO:0000256" key="8">
    <source>
        <dbReference type="ARBA" id="ARBA00023170"/>
    </source>
</evidence>
<keyword evidence="8 11" id="KW-0675">Receptor</keyword>
<keyword evidence="4 10" id="KW-0812">Transmembrane</keyword>
<dbReference type="Proteomes" id="UP001215598">
    <property type="component" value="Unassembled WGS sequence"/>
</dbReference>
<name>A0AAD7NGG6_9AGAR</name>
<dbReference type="PRINTS" id="PR00899">
    <property type="entry name" value="GPCRSTE3"/>
</dbReference>
<dbReference type="PRINTS" id="PR00901">
    <property type="entry name" value="PHEROMONEBAR"/>
</dbReference>
<comment type="subcellular location">
    <subcellularLocation>
        <location evidence="1">Membrane</location>
        <topology evidence="1">Multi-pass membrane protein</topology>
    </subcellularLocation>
</comment>
<dbReference type="PANTHER" id="PTHR28097:SF1">
    <property type="entry name" value="PHEROMONE A FACTOR RECEPTOR"/>
    <property type="match status" value="1"/>
</dbReference>
<feature type="transmembrane region" description="Helical" evidence="10">
    <location>
        <begin position="280"/>
        <end position="297"/>
    </location>
</feature>
<comment type="caution">
    <text evidence="11">The sequence shown here is derived from an EMBL/GenBank/DDBJ whole genome shotgun (WGS) entry which is preliminary data.</text>
</comment>
<evidence type="ECO:0000256" key="3">
    <source>
        <dbReference type="ARBA" id="ARBA00022507"/>
    </source>
</evidence>
<feature type="transmembrane region" description="Helical" evidence="10">
    <location>
        <begin position="6"/>
        <end position="24"/>
    </location>
</feature>
<dbReference type="InterPro" id="IPR000481">
    <property type="entry name" value="GPCR_Pheromne_B_alpha_rcpt"/>
</dbReference>
<evidence type="ECO:0000256" key="5">
    <source>
        <dbReference type="ARBA" id="ARBA00022989"/>
    </source>
</evidence>
<reference evidence="11" key="1">
    <citation type="submission" date="2023-03" db="EMBL/GenBank/DDBJ databases">
        <title>Massive genome expansion in bonnet fungi (Mycena s.s.) driven by repeated elements and novel gene families across ecological guilds.</title>
        <authorList>
            <consortium name="Lawrence Berkeley National Laboratory"/>
            <person name="Harder C.B."/>
            <person name="Miyauchi S."/>
            <person name="Viragh M."/>
            <person name="Kuo A."/>
            <person name="Thoen E."/>
            <person name="Andreopoulos B."/>
            <person name="Lu D."/>
            <person name="Skrede I."/>
            <person name="Drula E."/>
            <person name="Henrissat B."/>
            <person name="Morin E."/>
            <person name="Kohler A."/>
            <person name="Barry K."/>
            <person name="LaButti K."/>
            <person name="Morin E."/>
            <person name="Salamov A."/>
            <person name="Lipzen A."/>
            <person name="Mereny Z."/>
            <person name="Hegedus B."/>
            <person name="Baldrian P."/>
            <person name="Stursova M."/>
            <person name="Weitz H."/>
            <person name="Taylor A."/>
            <person name="Grigoriev I.V."/>
            <person name="Nagy L.G."/>
            <person name="Martin F."/>
            <person name="Kauserud H."/>
        </authorList>
    </citation>
    <scope>NUCLEOTIDE SEQUENCE</scope>
    <source>
        <strain evidence="11">CBHHK182m</strain>
    </source>
</reference>
<dbReference type="InterPro" id="IPR001499">
    <property type="entry name" value="GPCR_STE3"/>
</dbReference>
<accession>A0AAD7NGG6</accession>
<evidence type="ECO:0000313" key="11">
    <source>
        <dbReference type="EMBL" id="KAJ7759959.1"/>
    </source>
</evidence>
<feature type="transmembrane region" description="Helical" evidence="10">
    <location>
        <begin position="155"/>
        <end position="178"/>
    </location>
</feature>
<keyword evidence="9" id="KW-0807">Transducer</keyword>
<evidence type="ECO:0000256" key="10">
    <source>
        <dbReference type="SAM" id="Phobius"/>
    </source>
</evidence>
<evidence type="ECO:0000256" key="4">
    <source>
        <dbReference type="ARBA" id="ARBA00022692"/>
    </source>
</evidence>
<keyword evidence="12" id="KW-1185">Reference proteome</keyword>
<evidence type="ECO:0000256" key="2">
    <source>
        <dbReference type="ARBA" id="ARBA00011085"/>
    </source>
</evidence>
<sequence length="335" mass="37212">MFDVLYPLFSVFAFLGFVLALIPLPWHLQAWNSGTCFYMVWAALACLNQFANSVVWRDDTIDRAPVWCDLSIRITMAASVGIPAASLCINRRLYQIASVKTVSITGAEKRRSALIDALICVLFPLVYVAMQYIVQGHRYNIYEQIGCYPALYNSIPMYFISMMWPPLLGCVSAVYAILALRAFNARRIAFSQFLAPSTSSAVPGLTASRYLRLMALAVTAIILTTPLGIFAIWLNLTATPVGPWVSLSDTHFMFSRVEQIPAILWRGDRLLVIALEFTRWAAPATALVFFAFFGFAVEARKNYALFLGAIATAFWRALGRVVSRGQESGFGHGVT</sequence>
<feature type="transmembrane region" description="Helical" evidence="10">
    <location>
        <begin position="36"/>
        <end position="56"/>
    </location>
</feature>
<dbReference type="GO" id="GO:0004934">
    <property type="term" value="F:mating-type alpha-factor pheromone receptor activity"/>
    <property type="evidence" value="ECO:0007669"/>
    <property type="project" value="InterPro"/>
</dbReference>
<keyword evidence="6" id="KW-0297">G-protein coupled receptor</keyword>
<dbReference type="PANTHER" id="PTHR28097">
    <property type="entry name" value="PHEROMONE A FACTOR RECEPTOR"/>
    <property type="match status" value="1"/>
</dbReference>
<proteinExistence type="inferred from homology"/>
<dbReference type="AlphaFoldDB" id="A0AAD7NGG6"/>
<feature type="transmembrane region" description="Helical" evidence="10">
    <location>
        <begin position="213"/>
        <end position="234"/>
    </location>
</feature>
<feature type="transmembrane region" description="Helical" evidence="10">
    <location>
        <begin position="304"/>
        <end position="322"/>
    </location>
</feature>
<evidence type="ECO:0000313" key="12">
    <source>
        <dbReference type="Proteomes" id="UP001215598"/>
    </source>
</evidence>
<evidence type="ECO:0000256" key="7">
    <source>
        <dbReference type="ARBA" id="ARBA00023136"/>
    </source>
</evidence>
<evidence type="ECO:0000256" key="6">
    <source>
        <dbReference type="ARBA" id="ARBA00023040"/>
    </source>
</evidence>
<keyword evidence="3" id="KW-0589">Pheromone response</keyword>
<evidence type="ECO:0000256" key="1">
    <source>
        <dbReference type="ARBA" id="ARBA00004141"/>
    </source>
</evidence>
<gene>
    <name evidence="11" type="ORF">B0H16DRAFT_1674414</name>
</gene>
<keyword evidence="7 10" id="KW-0472">Membrane</keyword>
<dbReference type="GO" id="GO:0005886">
    <property type="term" value="C:plasma membrane"/>
    <property type="evidence" value="ECO:0007669"/>
    <property type="project" value="TreeGrafter"/>
</dbReference>
<comment type="similarity">
    <text evidence="2">Belongs to the G-protein coupled receptor 4 family.</text>
</comment>
<organism evidence="11 12">
    <name type="scientific">Mycena metata</name>
    <dbReference type="NCBI Taxonomy" id="1033252"/>
    <lineage>
        <taxon>Eukaryota</taxon>
        <taxon>Fungi</taxon>
        <taxon>Dikarya</taxon>
        <taxon>Basidiomycota</taxon>
        <taxon>Agaricomycotina</taxon>
        <taxon>Agaricomycetes</taxon>
        <taxon>Agaricomycetidae</taxon>
        <taxon>Agaricales</taxon>
        <taxon>Marasmiineae</taxon>
        <taxon>Mycenaceae</taxon>
        <taxon>Mycena</taxon>
    </lineage>
</organism>
<dbReference type="CDD" id="cd14966">
    <property type="entry name" value="7tmD_STE3"/>
    <property type="match status" value="1"/>
</dbReference>
<protein>
    <submittedName>
        <fullName evidence="11">Fungal pheromone STE3G-protein-coupled receptor</fullName>
    </submittedName>
</protein>
<dbReference type="Pfam" id="PF02076">
    <property type="entry name" value="STE3"/>
    <property type="match status" value="1"/>
</dbReference>
<keyword evidence="5 10" id="KW-1133">Transmembrane helix</keyword>